<dbReference type="InterPro" id="IPR016772">
    <property type="entry name" value="UCP020408"/>
</dbReference>
<evidence type="ECO:0000256" key="1">
    <source>
        <dbReference type="ARBA" id="ARBA00007189"/>
    </source>
</evidence>
<evidence type="ECO:0008006" key="4">
    <source>
        <dbReference type="Google" id="ProtNLM"/>
    </source>
</evidence>
<comment type="similarity">
    <text evidence="1">Belongs to the UPF0751 family.</text>
</comment>
<accession>A0A1M6JSP6</accession>
<dbReference type="Proteomes" id="UP000184529">
    <property type="component" value="Unassembled WGS sequence"/>
</dbReference>
<evidence type="ECO:0000313" key="3">
    <source>
        <dbReference type="Proteomes" id="UP000184529"/>
    </source>
</evidence>
<dbReference type="EMBL" id="FQZM01000037">
    <property type="protein sequence ID" value="SHJ49691.1"/>
    <property type="molecule type" value="Genomic_DNA"/>
</dbReference>
<keyword evidence="3" id="KW-1185">Reference proteome</keyword>
<dbReference type="STRING" id="1121432.SAMN02745219_02692"/>
<proteinExistence type="inferred from homology"/>
<gene>
    <name evidence="2" type="ORF">SAMN02745219_02692</name>
</gene>
<reference evidence="3" key="1">
    <citation type="submission" date="2016-11" db="EMBL/GenBank/DDBJ databases">
        <authorList>
            <person name="Varghese N."/>
            <person name="Submissions S."/>
        </authorList>
    </citation>
    <scope>NUCLEOTIDE SEQUENCE [LARGE SCALE GENOMIC DNA]</scope>
    <source>
        <strain evidence="3">DSM 16057</strain>
    </source>
</reference>
<dbReference type="AlphaFoldDB" id="A0A1M6JSP6"/>
<dbReference type="Pfam" id="PF10087">
    <property type="entry name" value="DUF2325"/>
    <property type="match status" value="1"/>
</dbReference>
<name>A0A1M6JSP6_9FIRM</name>
<evidence type="ECO:0000313" key="2">
    <source>
        <dbReference type="EMBL" id="SHJ49691.1"/>
    </source>
</evidence>
<sequence length="126" mass="14388">MSTCYGRPKDWVFSRTGAKNDERESTMSVFIVGGDRLGKIPHNLRQLGFDRVYHFKGRKKIAVGKLSIPEETGLVIVLTDYVNHTIAGMIKEHARRKNTPVVYAKRSWTHICQKLKMSQAMENVNP</sequence>
<organism evidence="2 3">
    <name type="scientific">Desulfofundulus thermosubterraneus DSM 16057</name>
    <dbReference type="NCBI Taxonomy" id="1121432"/>
    <lineage>
        <taxon>Bacteria</taxon>
        <taxon>Bacillati</taxon>
        <taxon>Bacillota</taxon>
        <taxon>Clostridia</taxon>
        <taxon>Eubacteriales</taxon>
        <taxon>Peptococcaceae</taxon>
        <taxon>Desulfofundulus</taxon>
    </lineage>
</organism>
<protein>
    <recommendedName>
        <fullName evidence="4">Dihydroorotate dehydrogenase</fullName>
    </recommendedName>
</protein>